<accession>A0A9N8F020</accession>
<keyword evidence="2" id="KW-1185">Reference proteome</keyword>
<proteinExistence type="predicted"/>
<protein>
    <submittedName>
        <fullName evidence="1">Uncharacterized protein</fullName>
    </submittedName>
</protein>
<comment type="caution">
    <text evidence="1">The sequence shown here is derived from an EMBL/GenBank/DDBJ whole genome shotgun (WGS) entry which is preliminary data.</text>
</comment>
<dbReference type="AlphaFoldDB" id="A0A9N8F020"/>
<evidence type="ECO:0000313" key="2">
    <source>
        <dbReference type="Proteomes" id="UP001153069"/>
    </source>
</evidence>
<organism evidence="1 2">
    <name type="scientific">Seminavis robusta</name>
    <dbReference type="NCBI Taxonomy" id="568900"/>
    <lineage>
        <taxon>Eukaryota</taxon>
        <taxon>Sar</taxon>
        <taxon>Stramenopiles</taxon>
        <taxon>Ochrophyta</taxon>
        <taxon>Bacillariophyta</taxon>
        <taxon>Bacillariophyceae</taxon>
        <taxon>Bacillariophycidae</taxon>
        <taxon>Naviculales</taxon>
        <taxon>Naviculaceae</taxon>
        <taxon>Seminavis</taxon>
    </lineage>
</organism>
<dbReference type="EMBL" id="CAICTM010003329">
    <property type="protein sequence ID" value="CAB9531217.1"/>
    <property type="molecule type" value="Genomic_DNA"/>
</dbReference>
<name>A0A9N8F020_9STRA</name>
<evidence type="ECO:0000313" key="1">
    <source>
        <dbReference type="EMBL" id="CAB9531217.1"/>
    </source>
</evidence>
<reference evidence="1" key="1">
    <citation type="submission" date="2020-06" db="EMBL/GenBank/DDBJ databases">
        <authorList>
            <consortium name="Plant Systems Biology data submission"/>
        </authorList>
    </citation>
    <scope>NUCLEOTIDE SEQUENCE</scope>
    <source>
        <strain evidence="1">D6</strain>
    </source>
</reference>
<dbReference type="Proteomes" id="UP001153069">
    <property type="component" value="Unassembled WGS sequence"/>
</dbReference>
<sequence length="161" mass="18865">MGVLDYQNHHWPLQNASSREEDIRYYNVVKSMRLEFEETLSKGIASVLKEEILKKEGWNMVEIAQHMKTFLEVVESNKFPASDEPSYVVFKLLCRAFLVKNVRTMEQSKDTQKQNSRCTRESAHKALKKKLLLLRDICLPRDLTLMYLVIIQRVTEACLKT</sequence>
<gene>
    <name evidence="1" type="ORF">SEMRO_3331_G346880.1</name>
</gene>